<sequence length="171" mass="18569">MSDFVGAGTYLIAGAKFPNMFILLNNGNKQDGTKLSAWDNSKSPNAHWQVVYANVGKTGKEEYLLLNRASGTYLTVSDKGKEVTCTTQSPLNDVTRWNIIPLRNGTGRYWIAPVSNKTLGLHMAGGNGSKGSQIHIWSAAGDSNEMSQWYLYAVEGVPQNFPDTAKGSPPK</sequence>
<keyword evidence="5" id="KW-1185">Reference proteome</keyword>
<dbReference type="SUPFAM" id="SSF50370">
    <property type="entry name" value="Ricin B-like lectins"/>
    <property type="match status" value="1"/>
</dbReference>
<accession>A0A2G5HZN7</accession>
<dbReference type="InterPro" id="IPR000772">
    <property type="entry name" value="Ricin_B_lectin"/>
</dbReference>
<organism evidence="2 4">
    <name type="scientific">Cercospora beticola</name>
    <name type="common">Sugarbeet leaf spot fungus</name>
    <dbReference type="NCBI Taxonomy" id="122368"/>
    <lineage>
        <taxon>Eukaryota</taxon>
        <taxon>Fungi</taxon>
        <taxon>Dikarya</taxon>
        <taxon>Ascomycota</taxon>
        <taxon>Pezizomycotina</taxon>
        <taxon>Dothideomycetes</taxon>
        <taxon>Dothideomycetidae</taxon>
        <taxon>Mycosphaerellales</taxon>
        <taxon>Mycosphaerellaceae</taxon>
        <taxon>Cercospora</taxon>
    </lineage>
</organism>
<dbReference type="CDD" id="cd23426">
    <property type="entry name" value="beta-trefoil_Ricin_SSA"/>
    <property type="match status" value="1"/>
</dbReference>
<dbReference type="Gene3D" id="2.80.10.50">
    <property type="match status" value="1"/>
</dbReference>
<name>A0A2G5HZN7_CERBT</name>
<gene>
    <name evidence="2" type="ORF">CB0940_06411</name>
    <name evidence="3" type="ORF">RHO25_003662</name>
</gene>
<reference evidence="3 5" key="2">
    <citation type="submission" date="2023-09" db="EMBL/GenBank/DDBJ databases">
        <title>Complete-Gapless Cercospora beticola genome.</title>
        <authorList>
            <person name="Wyatt N.A."/>
            <person name="Spanner R.E."/>
            <person name="Bolton M.D."/>
        </authorList>
    </citation>
    <scope>NUCLEOTIDE SEQUENCE [LARGE SCALE GENOMIC DNA]</scope>
    <source>
        <strain evidence="3">Cb09-40</strain>
    </source>
</reference>
<dbReference type="InterPro" id="IPR035992">
    <property type="entry name" value="Ricin_B-like_lectins"/>
</dbReference>
<evidence type="ECO:0000313" key="2">
    <source>
        <dbReference type="EMBL" id="PIA97702.1"/>
    </source>
</evidence>
<dbReference type="Proteomes" id="UP001302367">
    <property type="component" value="Chromosome 2"/>
</dbReference>
<dbReference type="EMBL" id="LKMD01000102">
    <property type="protein sequence ID" value="PIA97702.1"/>
    <property type="molecule type" value="Genomic_DNA"/>
</dbReference>
<dbReference type="EMBL" id="CP134185">
    <property type="protein sequence ID" value="WPA99048.1"/>
    <property type="molecule type" value="Genomic_DNA"/>
</dbReference>
<protein>
    <recommendedName>
        <fullName evidence="1">Ricin B lectin domain-containing protein</fullName>
    </recommendedName>
</protein>
<dbReference type="OrthoDB" id="4476188at2759"/>
<dbReference type="Proteomes" id="UP000230605">
    <property type="component" value="Chromosome 2"/>
</dbReference>
<evidence type="ECO:0000259" key="1">
    <source>
        <dbReference type="Pfam" id="PF14200"/>
    </source>
</evidence>
<evidence type="ECO:0000313" key="5">
    <source>
        <dbReference type="Proteomes" id="UP001302367"/>
    </source>
</evidence>
<dbReference type="Pfam" id="PF14200">
    <property type="entry name" value="RicinB_lectin_2"/>
    <property type="match status" value="1"/>
</dbReference>
<evidence type="ECO:0000313" key="3">
    <source>
        <dbReference type="EMBL" id="WPA99048.1"/>
    </source>
</evidence>
<proteinExistence type="predicted"/>
<feature type="domain" description="Ricin B lectin" evidence="1">
    <location>
        <begin position="44"/>
        <end position="137"/>
    </location>
</feature>
<evidence type="ECO:0000313" key="4">
    <source>
        <dbReference type="Proteomes" id="UP000230605"/>
    </source>
</evidence>
<dbReference type="AlphaFoldDB" id="A0A2G5HZN7"/>
<reference evidence="2 4" key="1">
    <citation type="submission" date="2015-10" db="EMBL/GenBank/DDBJ databases">
        <title>The cercosporin biosynthetic gene cluster was horizontally transferred to several fungal lineages and shown to be expanded in Cercospora beticola based on microsynteny with recipient genomes.</title>
        <authorList>
            <person name="De Jonge R."/>
            <person name="Ebert M.K."/>
            <person name="Suttle J.C."/>
            <person name="Jurick Ii W.M."/>
            <person name="Secor G.A."/>
            <person name="Thomma B.P."/>
            <person name="Van De Peer Y."/>
            <person name="Bolton M.D."/>
        </authorList>
    </citation>
    <scope>NUCLEOTIDE SEQUENCE [LARGE SCALE GENOMIC DNA]</scope>
    <source>
        <strain evidence="2 4">09-40</strain>
    </source>
</reference>